<evidence type="ECO:0000256" key="6">
    <source>
        <dbReference type="SAM" id="MobiDB-lite"/>
    </source>
</evidence>
<proteinExistence type="inferred from homology"/>
<keyword evidence="8" id="KW-1185">Reference proteome</keyword>
<comment type="similarity">
    <text evidence="2">Belongs to the NGG1 family.</text>
</comment>
<dbReference type="GO" id="GO:0000124">
    <property type="term" value="C:SAGA complex"/>
    <property type="evidence" value="ECO:0007669"/>
    <property type="project" value="TreeGrafter"/>
</dbReference>
<name>A0A9P6EPN1_9AGAR</name>
<evidence type="ECO:0000256" key="5">
    <source>
        <dbReference type="ARBA" id="ARBA00023242"/>
    </source>
</evidence>
<feature type="region of interest" description="Disordered" evidence="6">
    <location>
        <begin position="1"/>
        <end position="25"/>
    </location>
</feature>
<feature type="compositionally biased region" description="Low complexity" evidence="6">
    <location>
        <begin position="639"/>
        <end position="652"/>
    </location>
</feature>
<keyword evidence="5" id="KW-0539">Nucleus</keyword>
<feature type="compositionally biased region" description="Basic and acidic residues" evidence="6">
    <location>
        <begin position="64"/>
        <end position="87"/>
    </location>
</feature>
<feature type="compositionally biased region" description="Low complexity" evidence="6">
    <location>
        <begin position="98"/>
        <end position="107"/>
    </location>
</feature>
<accession>A0A9P6EPN1</accession>
<comment type="caution">
    <text evidence="7">The sequence shown here is derived from an EMBL/GenBank/DDBJ whole genome shotgun (WGS) entry which is preliminary data.</text>
</comment>
<evidence type="ECO:0000313" key="7">
    <source>
        <dbReference type="EMBL" id="KAF9533678.1"/>
    </source>
</evidence>
<feature type="region of interest" description="Disordered" evidence="6">
    <location>
        <begin position="616"/>
        <end position="666"/>
    </location>
</feature>
<dbReference type="PANTHER" id="PTHR13556">
    <property type="entry name" value="TRANSCRIPTIONAL ADAPTER 3-RELATED"/>
    <property type="match status" value="1"/>
</dbReference>
<dbReference type="InterPro" id="IPR019340">
    <property type="entry name" value="Histone_AcTrfase_su3"/>
</dbReference>
<feature type="compositionally biased region" description="Pro residues" evidence="6">
    <location>
        <begin position="162"/>
        <end position="190"/>
    </location>
</feature>
<evidence type="ECO:0000256" key="3">
    <source>
        <dbReference type="ARBA" id="ARBA00023015"/>
    </source>
</evidence>
<feature type="compositionally biased region" description="Low complexity" evidence="6">
    <location>
        <begin position="513"/>
        <end position="528"/>
    </location>
</feature>
<feature type="compositionally biased region" description="Low complexity" evidence="6">
    <location>
        <begin position="491"/>
        <end position="505"/>
    </location>
</feature>
<sequence length="666" mass="73463">MASKLAPFPQPDPFRSSLVKNPPETVPSIDELEQLQAELKKVRQRAVDRRRKANEDLKTLEESLRRMTEKEKGKSKAVDKVKRERDYTPMLDGDDSKSTSSQVGSSSKARNHSHQLHSVASSSRSSLDPRKSYLDDKKKKKKRKREGGDSDVEQEHQRPRKMSPPPSHTPTHPQPQKIPKPTIPSVPSHPKPSAGPDFTLPGPHTMSLLPPRPPIPQPPKPGPMKPTDVTTDFSNIKPPGQVLVTTFYSSIEPYIRPIKEEDVGFLEYTGDEVEPYIMPKLGRHYLEVWEEQDMGVLPALLIDHPPAPSSSYTAPTPKWDPSTLAETDLLVEEKGHGPLTERVISALLPIPDIGGWKGVKAAEDAMEGRPGGSGAAAARKERLNVTDLEARIRDQMRHHGLIDTMPDFTERVDDPIATALREAQRELRRVVATNKARKARLAAIARDRLGYQEYIELRDSIDKNIATIYSKLQKKDAPKLNKKKRKPLQGAAAASHAAASAHSGNGTNGGLNGHHSISSGGDDSSFNPLLLPPCPAALGLSPDEDNRLNVHDQLKQLIETRRQWVDTVGSVFEEKEQEDPGRIYGLPKESVFKGIDEDIEETLKVYWAKEEKKPNNSVFTKGPGMGKNGHGPMNGQMRSSGKSSGHNGSSSSKGKEKVRGDAMDIG</sequence>
<feature type="region of interest" description="Disordered" evidence="6">
    <location>
        <begin position="476"/>
        <end position="528"/>
    </location>
</feature>
<dbReference type="AlphaFoldDB" id="A0A9P6EPN1"/>
<dbReference type="GO" id="GO:0005634">
    <property type="term" value="C:nucleus"/>
    <property type="evidence" value="ECO:0007669"/>
    <property type="project" value="UniProtKB-SubCell"/>
</dbReference>
<feature type="region of interest" description="Disordered" evidence="6">
    <location>
        <begin position="64"/>
        <end position="237"/>
    </location>
</feature>
<feature type="compositionally biased region" description="Basic and acidic residues" evidence="6">
    <location>
        <begin position="127"/>
        <end position="137"/>
    </location>
</feature>
<comment type="subcellular location">
    <subcellularLocation>
        <location evidence="1">Nucleus</location>
    </subcellularLocation>
</comment>
<keyword evidence="3" id="KW-0805">Transcription regulation</keyword>
<feature type="compositionally biased region" description="Basic and acidic residues" evidence="6">
    <location>
        <begin position="653"/>
        <end position="666"/>
    </location>
</feature>
<evidence type="ECO:0000256" key="4">
    <source>
        <dbReference type="ARBA" id="ARBA00023163"/>
    </source>
</evidence>
<evidence type="ECO:0000256" key="1">
    <source>
        <dbReference type="ARBA" id="ARBA00004123"/>
    </source>
</evidence>
<feature type="compositionally biased region" description="Low complexity" evidence="6">
    <location>
        <begin position="116"/>
        <end position="126"/>
    </location>
</feature>
<keyword evidence="4" id="KW-0804">Transcription</keyword>
<dbReference type="GO" id="GO:0006357">
    <property type="term" value="P:regulation of transcription by RNA polymerase II"/>
    <property type="evidence" value="ECO:0007669"/>
    <property type="project" value="TreeGrafter"/>
</dbReference>
<protein>
    <submittedName>
        <fullName evidence="7">Histone acetyltransferases subunit 3-domain-containing protein</fullName>
    </submittedName>
</protein>
<feature type="compositionally biased region" description="Pro residues" evidence="6">
    <location>
        <begin position="210"/>
        <end position="224"/>
    </location>
</feature>
<reference evidence="7" key="1">
    <citation type="submission" date="2020-11" db="EMBL/GenBank/DDBJ databases">
        <authorList>
            <consortium name="DOE Joint Genome Institute"/>
            <person name="Ahrendt S."/>
            <person name="Riley R."/>
            <person name="Andreopoulos W."/>
            <person name="Labutti K."/>
            <person name="Pangilinan J."/>
            <person name="Ruiz-Duenas F.J."/>
            <person name="Barrasa J.M."/>
            <person name="Sanchez-Garcia M."/>
            <person name="Camarero S."/>
            <person name="Miyauchi S."/>
            <person name="Serrano A."/>
            <person name="Linde D."/>
            <person name="Babiker R."/>
            <person name="Drula E."/>
            <person name="Ayuso-Fernandez I."/>
            <person name="Pacheco R."/>
            <person name="Padilla G."/>
            <person name="Ferreira P."/>
            <person name="Barriuso J."/>
            <person name="Kellner H."/>
            <person name="Castanera R."/>
            <person name="Alfaro M."/>
            <person name="Ramirez L."/>
            <person name="Pisabarro A.G."/>
            <person name="Kuo A."/>
            <person name="Tritt A."/>
            <person name="Lipzen A."/>
            <person name="He G."/>
            <person name="Yan M."/>
            <person name="Ng V."/>
            <person name="Cullen D."/>
            <person name="Martin F."/>
            <person name="Rosso M.-N."/>
            <person name="Henrissat B."/>
            <person name="Hibbett D."/>
            <person name="Martinez A.T."/>
            <person name="Grigoriev I.V."/>
        </authorList>
    </citation>
    <scope>NUCLEOTIDE SEQUENCE</scope>
    <source>
        <strain evidence="7">CBS 506.95</strain>
    </source>
</reference>
<dbReference type="PANTHER" id="PTHR13556:SF2">
    <property type="entry name" value="TRANSCRIPTIONAL ADAPTER 3"/>
    <property type="match status" value="1"/>
</dbReference>
<evidence type="ECO:0000313" key="8">
    <source>
        <dbReference type="Proteomes" id="UP000807306"/>
    </source>
</evidence>
<gene>
    <name evidence="7" type="ORF">CPB83DRAFT_489490</name>
</gene>
<dbReference type="GO" id="GO:0003713">
    <property type="term" value="F:transcription coactivator activity"/>
    <property type="evidence" value="ECO:0007669"/>
    <property type="project" value="TreeGrafter"/>
</dbReference>
<organism evidence="7 8">
    <name type="scientific">Crepidotus variabilis</name>
    <dbReference type="NCBI Taxonomy" id="179855"/>
    <lineage>
        <taxon>Eukaryota</taxon>
        <taxon>Fungi</taxon>
        <taxon>Dikarya</taxon>
        <taxon>Basidiomycota</taxon>
        <taxon>Agaricomycotina</taxon>
        <taxon>Agaricomycetes</taxon>
        <taxon>Agaricomycetidae</taxon>
        <taxon>Agaricales</taxon>
        <taxon>Agaricineae</taxon>
        <taxon>Crepidotaceae</taxon>
        <taxon>Crepidotus</taxon>
    </lineage>
</organism>
<dbReference type="Pfam" id="PF10198">
    <property type="entry name" value="Ada3"/>
    <property type="match status" value="1"/>
</dbReference>
<dbReference type="OrthoDB" id="1232at2759"/>
<dbReference type="EMBL" id="MU157828">
    <property type="protein sequence ID" value="KAF9533678.1"/>
    <property type="molecule type" value="Genomic_DNA"/>
</dbReference>
<evidence type="ECO:0000256" key="2">
    <source>
        <dbReference type="ARBA" id="ARBA00005330"/>
    </source>
</evidence>
<dbReference type="Proteomes" id="UP000807306">
    <property type="component" value="Unassembled WGS sequence"/>
</dbReference>